<dbReference type="PANTHER" id="PTHR33164:SF5">
    <property type="entry name" value="ORGANIC HYDROPEROXIDE RESISTANCE TRANSCRIPTIONAL REGULATOR"/>
    <property type="match status" value="1"/>
</dbReference>
<proteinExistence type="predicted"/>
<sequence>MDIQITQQLLERLAGLLRSEGRSLLLEHGLQPVQFEALHYLSMCNRYSDTPMGVTEFLGQTKGSVSQSLKILEKKGLITKMPDSKDKRVTHMQVTDAGRAVIAALLPSPQLLAAQALCDTQDIECLNTQLRALLTAMQRANQFRTFGQCASCVHNLPMEEGDFLCRLTNERLSAQDVTLICREHEPKT</sequence>
<dbReference type="GO" id="GO:0005737">
    <property type="term" value="C:cytoplasm"/>
    <property type="evidence" value="ECO:0007669"/>
    <property type="project" value="UniProtKB-SubCell"/>
</dbReference>
<dbReference type="GO" id="GO:0006950">
    <property type="term" value="P:response to stress"/>
    <property type="evidence" value="ECO:0007669"/>
    <property type="project" value="TreeGrafter"/>
</dbReference>
<dbReference type="GO" id="GO:0003677">
    <property type="term" value="F:DNA binding"/>
    <property type="evidence" value="ECO:0007669"/>
    <property type="project" value="UniProtKB-KW"/>
</dbReference>
<protein>
    <submittedName>
        <fullName evidence="6">Winged helix-turn-helix transcriptional regulator</fullName>
    </submittedName>
</protein>
<keyword evidence="4" id="KW-0804">Transcription</keyword>
<keyword evidence="3" id="KW-0238">DNA-binding</keyword>
<dbReference type="PROSITE" id="PS50995">
    <property type="entry name" value="HTH_MARR_2"/>
    <property type="match status" value="1"/>
</dbReference>
<dbReference type="SMART" id="SM00347">
    <property type="entry name" value="HTH_MARR"/>
    <property type="match status" value="1"/>
</dbReference>
<reference evidence="6 7" key="1">
    <citation type="journal article" date="2019" name="Biochem. Eng. J.">
        <title>Metabolic engineering of the marine bacteria Neptunomonas concharum for the production of acetoin and meso-2,3-butanediol from acetate.</title>
        <authorList>
            <person name="Li W."/>
            <person name="Pu N."/>
            <person name="Liu C.-X."/>
            <person name="Yuan Q.-P."/>
            <person name="Li Z.-J."/>
        </authorList>
    </citation>
    <scope>NUCLEOTIDE SEQUENCE [LARGE SCALE GENOMIC DNA]</scope>
    <source>
        <strain evidence="6 7">JCM17730</strain>
    </source>
</reference>
<dbReference type="InterPro" id="IPR039422">
    <property type="entry name" value="MarR/SlyA-like"/>
</dbReference>
<gene>
    <name evidence="6" type="ORF">F0U83_13300</name>
</gene>
<accession>A0A5P1RDE1</accession>
<dbReference type="InterPro" id="IPR036388">
    <property type="entry name" value="WH-like_DNA-bd_sf"/>
</dbReference>
<comment type="subcellular location">
    <subcellularLocation>
        <location evidence="1">Cytoplasm</location>
    </subcellularLocation>
</comment>
<evidence type="ECO:0000256" key="3">
    <source>
        <dbReference type="ARBA" id="ARBA00023125"/>
    </source>
</evidence>
<feature type="domain" description="HTH marR-type" evidence="5">
    <location>
        <begin position="6"/>
        <end position="139"/>
    </location>
</feature>
<evidence type="ECO:0000256" key="1">
    <source>
        <dbReference type="ARBA" id="ARBA00004496"/>
    </source>
</evidence>
<dbReference type="GO" id="GO:0003700">
    <property type="term" value="F:DNA-binding transcription factor activity"/>
    <property type="evidence" value="ECO:0007669"/>
    <property type="project" value="InterPro"/>
</dbReference>
<evidence type="ECO:0000256" key="4">
    <source>
        <dbReference type="ARBA" id="ARBA00023163"/>
    </source>
</evidence>
<dbReference type="InterPro" id="IPR000835">
    <property type="entry name" value="HTH_MarR-typ"/>
</dbReference>
<dbReference type="EMBL" id="CP043869">
    <property type="protein sequence ID" value="QEQ97617.1"/>
    <property type="molecule type" value="Genomic_DNA"/>
</dbReference>
<dbReference type="AlphaFoldDB" id="A0A5P1RDE1"/>
<dbReference type="InterPro" id="IPR023187">
    <property type="entry name" value="Tscrpt_reg_MarR-type_CS"/>
</dbReference>
<evidence type="ECO:0000256" key="2">
    <source>
        <dbReference type="ARBA" id="ARBA00023015"/>
    </source>
</evidence>
<evidence type="ECO:0000313" key="7">
    <source>
        <dbReference type="Proteomes" id="UP000324760"/>
    </source>
</evidence>
<dbReference type="Pfam" id="PF12802">
    <property type="entry name" value="MarR_2"/>
    <property type="match status" value="1"/>
</dbReference>
<dbReference type="Gene3D" id="1.10.10.10">
    <property type="entry name" value="Winged helix-like DNA-binding domain superfamily/Winged helix DNA-binding domain"/>
    <property type="match status" value="1"/>
</dbReference>
<dbReference type="PROSITE" id="PS01117">
    <property type="entry name" value="HTH_MARR_1"/>
    <property type="match status" value="1"/>
</dbReference>
<dbReference type="OrthoDB" id="5522755at2"/>
<keyword evidence="2" id="KW-0805">Transcription regulation</keyword>
<evidence type="ECO:0000259" key="5">
    <source>
        <dbReference type="PROSITE" id="PS50995"/>
    </source>
</evidence>
<keyword evidence="7" id="KW-1185">Reference proteome</keyword>
<evidence type="ECO:0000313" key="6">
    <source>
        <dbReference type="EMBL" id="QEQ97617.1"/>
    </source>
</evidence>
<dbReference type="RefSeq" id="WP_138986743.1">
    <property type="nucleotide sequence ID" value="NZ_CP043869.1"/>
</dbReference>
<organism evidence="6 7">
    <name type="scientific">Neptunomonas concharum</name>
    <dbReference type="NCBI Taxonomy" id="1031538"/>
    <lineage>
        <taxon>Bacteria</taxon>
        <taxon>Pseudomonadati</taxon>
        <taxon>Pseudomonadota</taxon>
        <taxon>Gammaproteobacteria</taxon>
        <taxon>Oceanospirillales</taxon>
        <taxon>Oceanospirillaceae</taxon>
        <taxon>Neptunomonas</taxon>
    </lineage>
</organism>
<dbReference type="InterPro" id="IPR036390">
    <property type="entry name" value="WH_DNA-bd_sf"/>
</dbReference>
<dbReference type="SUPFAM" id="SSF46785">
    <property type="entry name" value="Winged helix' DNA-binding domain"/>
    <property type="match status" value="1"/>
</dbReference>
<name>A0A5P1RDE1_9GAMM</name>
<dbReference type="KEGG" id="ncu:F0U83_13300"/>
<dbReference type="Proteomes" id="UP000324760">
    <property type="component" value="Chromosome"/>
</dbReference>
<dbReference type="PANTHER" id="PTHR33164">
    <property type="entry name" value="TRANSCRIPTIONAL REGULATOR, MARR FAMILY"/>
    <property type="match status" value="1"/>
</dbReference>